<evidence type="ECO:0000313" key="2">
    <source>
        <dbReference type="Proteomes" id="UP000596742"/>
    </source>
</evidence>
<dbReference type="EMBL" id="UYJE01001062">
    <property type="protein sequence ID" value="VDH98863.1"/>
    <property type="molecule type" value="Genomic_DNA"/>
</dbReference>
<organism evidence="1 2">
    <name type="scientific">Mytilus galloprovincialis</name>
    <name type="common">Mediterranean mussel</name>
    <dbReference type="NCBI Taxonomy" id="29158"/>
    <lineage>
        <taxon>Eukaryota</taxon>
        <taxon>Metazoa</taxon>
        <taxon>Spiralia</taxon>
        <taxon>Lophotrochozoa</taxon>
        <taxon>Mollusca</taxon>
        <taxon>Bivalvia</taxon>
        <taxon>Autobranchia</taxon>
        <taxon>Pteriomorphia</taxon>
        <taxon>Mytilida</taxon>
        <taxon>Mytiloidea</taxon>
        <taxon>Mytilidae</taxon>
        <taxon>Mytilinae</taxon>
        <taxon>Mytilus</taxon>
    </lineage>
</organism>
<sequence>MQNQITEKVITVKQKIRELDKTQKEVLNRMASYGRSGYSILTAASKEISQLEEHVRRVDSKSVEYANNLNTVTKQISDLLLKTSKLNVLVDKLQKTVHFGERYRKVCSNDLPNNNEYSECSLIEIETNESKVEPLTHNAIQCFDSNINPCKPFGKISETKFFEQLETCRDKDNAENSSTKRTSSDEIFLDENKIEEDNPFNASKKEKVNDSGSEIDNCNTSNRKTKIRKNESGYRSRTREIQNDNRISFYNICKSSGGGGHIKENVSRTDIQREDSNVSDIKPTEHITEDTRTMMKSVTSYRSSRRLPRRGNDEDIYDERHFDSGQHKTVREWYQYTKQMKAYASARMRSGAVKLSRSHNVILVLDISERMTSYFQKLKSAALQYVYGIKQNSECSDLENGIGIAVFGRETRLIQEATSDYELVIDLI</sequence>
<proteinExistence type="predicted"/>
<keyword evidence="2" id="KW-1185">Reference proteome</keyword>
<name>A0A8B6C413_MYTGA</name>
<gene>
    <name evidence="1" type="ORF">MGAL_10B069640</name>
</gene>
<evidence type="ECO:0000313" key="1">
    <source>
        <dbReference type="EMBL" id="VDH98863.1"/>
    </source>
</evidence>
<dbReference type="InterPro" id="IPR036465">
    <property type="entry name" value="vWFA_dom_sf"/>
</dbReference>
<dbReference type="Proteomes" id="UP000596742">
    <property type="component" value="Unassembled WGS sequence"/>
</dbReference>
<evidence type="ECO:0008006" key="3">
    <source>
        <dbReference type="Google" id="ProtNLM"/>
    </source>
</evidence>
<reference evidence="1" key="1">
    <citation type="submission" date="2018-11" db="EMBL/GenBank/DDBJ databases">
        <authorList>
            <person name="Alioto T."/>
            <person name="Alioto T."/>
        </authorList>
    </citation>
    <scope>NUCLEOTIDE SEQUENCE</scope>
</reference>
<comment type="caution">
    <text evidence="1">The sequence shown here is derived from an EMBL/GenBank/DDBJ whole genome shotgun (WGS) entry which is preliminary data.</text>
</comment>
<dbReference type="SUPFAM" id="SSF53300">
    <property type="entry name" value="vWA-like"/>
    <property type="match status" value="1"/>
</dbReference>
<accession>A0A8B6C413</accession>
<dbReference type="OrthoDB" id="6178461at2759"/>
<dbReference type="AlphaFoldDB" id="A0A8B6C413"/>
<protein>
    <recommendedName>
        <fullName evidence="3">VWFA domain-containing protein</fullName>
    </recommendedName>
</protein>
<feature type="non-terminal residue" evidence="1">
    <location>
        <position position="1"/>
    </location>
</feature>